<dbReference type="InterPro" id="IPR036662">
    <property type="entry name" value="PTS_EIIA_man-typ_sf"/>
</dbReference>
<dbReference type="InterPro" id="IPR012844">
    <property type="entry name" value="DhaM_N"/>
</dbReference>
<gene>
    <name evidence="8" type="ORF">MAXJ12_25923</name>
</gene>
<dbReference type="PANTHER" id="PTHR38594">
    <property type="entry name" value="PEP-DEPENDENT DIHYDROXYACETONE KINASE, PHOSPHORYL DONOR SUBUNIT DHAM"/>
    <property type="match status" value="1"/>
</dbReference>
<dbReference type="GO" id="GO:0047324">
    <property type="term" value="F:phosphoenolpyruvate-glycerone phosphotransferase activity"/>
    <property type="evidence" value="ECO:0007669"/>
    <property type="project" value="UniProtKB-EC"/>
</dbReference>
<evidence type="ECO:0000313" key="9">
    <source>
        <dbReference type="Proteomes" id="UP000003250"/>
    </source>
</evidence>
<evidence type="ECO:0000313" key="8">
    <source>
        <dbReference type="EMBL" id="EHK54244.1"/>
    </source>
</evidence>
<dbReference type="GO" id="GO:0016020">
    <property type="term" value="C:membrane"/>
    <property type="evidence" value="ECO:0007669"/>
    <property type="project" value="InterPro"/>
</dbReference>
<keyword evidence="9" id="KW-1185">Reference proteome</keyword>
<dbReference type="InterPro" id="IPR033887">
    <property type="entry name" value="PTS_IIA_man"/>
</dbReference>
<keyword evidence="4 8" id="KW-0808">Transferase</keyword>
<reference evidence="8 9" key="1">
    <citation type="journal article" date="2012" name="J. Bacteriol.">
        <title>Draft Genome Sequence of Mesorhizobium alhagi CCNWXJ12-2T, a Novel Salt-Resistant Species Isolated from the Desert of Northwestern China.</title>
        <authorList>
            <person name="Zhou M."/>
            <person name="Chen W."/>
            <person name="Chen H."/>
            <person name="Wei G."/>
        </authorList>
    </citation>
    <scope>NUCLEOTIDE SEQUENCE [LARGE SCALE GENOMIC DNA]</scope>
    <source>
        <strain evidence="8 9">CCNWXJ12-2</strain>
    </source>
</reference>
<sequence>MNNVGIVIVSHSLKIAEGTADMVRQMVGEEVPLAWCGGNPDGGLGTQVGAIMEAIEKAWSEAGVAILVDLGGAETNSEMAIEMIGEPRASRIVICNAPIVEGAVMAATEASGGASLKEVVATAHELAPA</sequence>
<dbReference type="OrthoDB" id="7065393at2"/>
<dbReference type="Gene3D" id="3.40.50.510">
    <property type="entry name" value="Phosphotransferase system, mannose-type IIA component"/>
    <property type="match status" value="1"/>
</dbReference>
<dbReference type="PROSITE" id="PS51096">
    <property type="entry name" value="PTS_EIIA_TYPE_4"/>
    <property type="match status" value="1"/>
</dbReference>
<keyword evidence="5" id="KW-0418">Kinase</keyword>
<evidence type="ECO:0000256" key="3">
    <source>
        <dbReference type="ARBA" id="ARBA00012095"/>
    </source>
</evidence>
<name>H0HYA6_9HYPH</name>
<dbReference type="EMBL" id="AHAM01000218">
    <property type="protein sequence ID" value="EHK54244.1"/>
    <property type="molecule type" value="Genomic_DNA"/>
</dbReference>
<dbReference type="EC" id="2.7.1.121" evidence="3"/>
<dbReference type="Proteomes" id="UP000003250">
    <property type="component" value="Unassembled WGS sequence"/>
</dbReference>
<comment type="catalytic activity">
    <reaction evidence="1">
        <text>dihydroxyacetone + phosphoenolpyruvate = dihydroxyacetone phosphate + pyruvate</text>
        <dbReference type="Rhea" id="RHEA:18381"/>
        <dbReference type="ChEBI" id="CHEBI:15361"/>
        <dbReference type="ChEBI" id="CHEBI:16016"/>
        <dbReference type="ChEBI" id="CHEBI:57642"/>
        <dbReference type="ChEBI" id="CHEBI:58702"/>
        <dbReference type="EC" id="2.7.1.121"/>
    </reaction>
</comment>
<evidence type="ECO:0000256" key="1">
    <source>
        <dbReference type="ARBA" id="ARBA00001113"/>
    </source>
</evidence>
<dbReference type="SUPFAM" id="SSF53062">
    <property type="entry name" value="PTS system fructose IIA component-like"/>
    <property type="match status" value="1"/>
</dbReference>
<evidence type="ECO:0000256" key="4">
    <source>
        <dbReference type="ARBA" id="ARBA00022679"/>
    </source>
</evidence>
<dbReference type="CDD" id="cd00006">
    <property type="entry name" value="PTS_IIA_man"/>
    <property type="match status" value="1"/>
</dbReference>
<dbReference type="AlphaFoldDB" id="H0HYA6"/>
<dbReference type="Pfam" id="PF03610">
    <property type="entry name" value="EIIA-man"/>
    <property type="match status" value="1"/>
</dbReference>
<organism evidence="8 9">
    <name type="scientific">Mesorhizobium alhagi CCNWXJ12-2</name>
    <dbReference type="NCBI Taxonomy" id="1107882"/>
    <lineage>
        <taxon>Bacteria</taxon>
        <taxon>Pseudomonadati</taxon>
        <taxon>Pseudomonadota</taxon>
        <taxon>Alphaproteobacteria</taxon>
        <taxon>Hyphomicrobiales</taxon>
        <taxon>Phyllobacteriaceae</taxon>
        <taxon>Allomesorhizobium</taxon>
    </lineage>
</organism>
<comment type="subunit">
    <text evidence="6">Homodimer. The dihydroxyacetone kinase complex is composed of a homodimer of DhaM, a homodimer of DhaK and the subunit DhaL.</text>
</comment>
<proteinExistence type="predicted"/>
<dbReference type="InterPro" id="IPR039643">
    <property type="entry name" value="DhaM"/>
</dbReference>
<protein>
    <recommendedName>
        <fullName evidence="3">phosphoenolpyruvate--glycerone phosphotransferase</fullName>
        <ecNumber evidence="3">2.7.1.121</ecNumber>
    </recommendedName>
</protein>
<evidence type="ECO:0000256" key="2">
    <source>
        <dbReference type="ARBA" id="ARBA00002788"/>
    </source>
</evidence>
<evidence type="ECO:0000259" key="7">
    <source>
        <dbReference type="PROSITE" id="PS51096"/>
    </source>
</evidence>
<evidence type="ECO:0000256" key="5">
    <source>
        <dbReference type="ARBA" id="ARBA00022777"/>
    </source>
</evidence>
<comment type="function">
    <text evidence="2">Component of the dihydroxyacetone kinase complex, which is responsible for the phosphoenolpyruvate (PEP)-dependent phosphorylation of dihydroxyacetone. DhaM serves as the phosphoryl donor. Is phosphorylated by phosphoenolpyruvate in an EI- and HPr-dependent reaction, and a phosphorelay system on histidine residues finally leads to phosphoryl transfer to DhaL and dihydroxyacetone.</text>
</comment>
<dbReference type="NCBIfam" id="TIGR02364">
    <property type="entry name" value="dha_pts"/>
    <property type="match status" value="1"/>
</dbReference>
<dbReference type="PATRIC" id="fig|1107882.3.peg.5026"/>
<dbReference type="PANTHER" id="PTHR38594:SF1">
    <property type="entry name" value="PEP-DEPENDENT DIHYDROXYACETONE KINASE, PHOSPHORYL DONOR SUBUNIT DHAM"/>
    <property type="match status" value="1"/>
</dbReference>
<dbReference type="RefSeq" id="WP_008838763.1">
    <property type="nucleotide sequence ID" value="NZ_AHAM01000218.1"/>
</dbReference>
<accession>H0HYA6</accession>
<evidence type="ECO:0000256" key="6">
    <source>
        <dbReference type="ARBA" id="ARBA00046577"/>
    </source>
</evidence>
<feature type="domain" description="PTS EIIA type-4" evidence="7">
    <location>
        <begin position="3"/>
        <end position="129"/>
    </location>
</feature>
<dbReference type="GO" id="GO:0019563">
    <property type="term" value="P:glycerol catabolic process"/>
    <property type="evidence" value="ECO:0007669"/>
    <property type="project" value="InterPro"/>
</dbReference>
<dbReference type="GO" id="GO:0009401">
    <property type="term" value="P:phosphoenolpyruvate-dependent sugar phosphotransferase system"/>
    <property type="evidence" value="ECO:0007669"/>
    <property type="project" value="InterPro"/>
</dbReference>
<dbReference type="InterPro" id="IPR004701">
    <property type="entry name" value="PTS_EIIA_man-typ"/>
</dbReference>